<dbReference type="Proteomes" id="UP001497457">
    <property type="component" value="Chromosome 36b"/>
</dbReference>
<dbReference type="AlphaFoldDB" id="A0ABC9E1Q1"/>
<evidence type="ECO:0000313" key="3">
    <source>
        <dbReference type="EMBL" id="CAL5054133.1"/>
    </source>
</evidence>
<dbReference type="EMBL" id="OZ075146">
    <property type="protein sequence ID" value="CAL5054133.1"/>
    <property type="molecule type" value="Genomic_DNA"/>
</dbReference>
<evidence type="ECO:0000256" key="1">
    <source>
        <dbReference type="SAM" id="MobiDB-lite"/>
    </source>
</evidence>
<proteinExistence type="predicted"/>
<dbReference type="Proteomes" id="UP001497457">
    <property type="component" value="Chromosome 35b"/>
</dbReference>
<protein>
    <submittedName>
        <fullName evidence="2">Uncharacterized protein</fullName>
    </submittedName>
</protein>
<keyword evidence="4" id="KW-1185">Reference proteome</keyword>
<name>A0ABC9E1Q1_9POAL</name>
<evidence type="ECO:0000313" key="4">
    <source>
        <dbReference type="Proteomes" id="UP001497457"/>
    </source>
</evidence>
<gene>
    <name evidence="2" type="ORF">URODEC1_LOCUS90799</name>
    <name evidence="3" type="ORF">URODEC1_LOCUS93621</name>
</gene>
<organism evidence="2 4">
    <name type="scientific">Urochloa decumbens</name>
    <dbReference type="NCBI Taxonomy" id="240449"/>
    <lineage>
        <taxon>Eukaryota</taxon>
        <taxon>Viridiplantae</taxon>
        <taxon>Streptophyta</taxon>
        <taxon>Embryophyta</taxon>
        <taxon>Tracheophyta</taxon>
        <taxon>Spermatophyta</taxon>
        <taxon>Magnoliopsida</taxon>
        <taxon>Liliopsida</taxon>
        <taxon>Poales</taxon>
        <taxon>Poaceae</taxon>
        <taxon>PACMAD clade</taxon>
        <taxon>Panicoideae</taxon>
        <taxon>Panicodae</taxon>
        <taxon>Paniceae</taxon>
        <taxon>Melinidinae</taxon>
        <taxon>Urochloa</taxon>
    </lineage>
</organism>
<evidence type="ECO:0000313" key="2">
    <source>
        <dbReference type="EMBL" id="CAL5049063.1"/>
    </source>
</evidence>
<reference evidence="4" key="1">
    <citation type="submission" date="2024-06" db="EMBL/GenBank/DDBJ databases">
        <authorList>
            <person name="Ryan C."/>
        </authorList>
    </citation>
    <scope>NUCLEOTIDE SEQUENCE [LARGE SCALE GENOMIC DNA]</scope>
</reference>
<dbReference type="EMBL" id="OZ075145">
    <property type="protein sequence ID" value="CAL5049063.1"/>
    <property type="molecule type" value="Genomic_DNA"/>
</dbReference>
<sequence length="112" mass="12537">MRNMHPLLRTVARRAALAATRRRGDTRAIQPEVRAHMRAPEEIVQFRPRSGLELFTIGWTSVMFGVLAAHIVRKFKPPPKTIEEMWLEAHAQKQGSEVNIGSCSCQGGDTSS</sequence>
<accession>A0ABC9E1Q1</accession>
<reference evidence="2 4" key="2">
    <citation type="submission" date="2024-10" db="EMBL/GenBank/DDBJ databases">
        <authorList>
            <person name="Ryan C."/>
        </authorList>
    </citation>
    <scope>NUCLEOTIDE SEQUENCE [LARGE SCALE GENOMIC DNA]</scope>
</reference>
<feature type="region of interest" description="Disordered" evidence="1">
    <location>
        <begin position="93"/>
        <end position="112"/>
    </location>
</feature>